<accession>A0A1X7HM26</accession>
<dbReference type="STRING" id="1313296.SAMN05661091_4245"/>
<dbReference type="RefSeq" id="WP_208915026.1">
    <property type="nucleotide sequence ID" value="NZ_LT840184.1"/>
</dbReference>
<proteinExistence type="predicted"/>
<dbReference type="Proteomes" id="UP000192940">
    <property type="component" value="Chromosome I"/>
</dbReference>
<organism evidence="1 2">
    <name type="scientific">Paenibacillus uliginis N3/975</name>
    <dbReference type="NCBI Taxonomy" id="1313296"/>
    <lineage>
        <taxon>Bacteria</taxon>
        <taxon>Bacillati</taxon>
        <taxon>Bacillota</taxon>
        <taxon>Bacilli</taxon>
        <taxon>Bacillales</taxon>
        <taxon>Paenibacillaceae</taxon>
        <taxon>Paenibacillus</taxon>
    </lineage>
</organism>
<name>A0A1X7HM26_9BACL</name>
<evidence type="ECO:0000313" key="1">
    <source>
        <dbReference type="EMBL" id="SMF88338.1"/>
    </source>
</evidence>
<keyword evidence="2" id="KW-1185">Reference proteome</keyword>
<gene>
    <name evidence="1" type="ORF">SAMN05661091_4245</name>
</gene>
<evidence type="ECO:0000313" key="2">
    <source>
        <dbReference type="Proteomes" id="UP000192940"/>
    </source>
</evidence>
<reference evidence="1 2" key="1">
    <citation type="submission" date="2017-04" db="EMBL/GenBank/DDBJ databases">
        <authorList>
            <person name="Afonso C.L."/>
            <person name="Miller P.J."/>
            <person name="Scott M.A."/>
            <person name="Spackman E."/>
            <person name="Goraichik I."/>
            <person name="Dimitrov K.M."/>
            <person name="Suarez D.L."/>
            <person name="Swayne D.E."/>
        </authorList>
    </citation>
    <scope>NUCLEOTIDE SEQUENCE [LARGE SCALE GENOMIC DNA]</scope>
    <source>
        <strain evidence="1 2">N3/975</strain>
    </source>
</reference>
<sequence length="51" mass="5660">MNIEMVNNCISRLPLAMAGIVHTFSFNGRSLSNFNDTDCTIARSHLPAYTD</sequence>
<dbReference type="AlphaFoldDB" id="A0A1X7HM26"/>
<protein>
    <submittedName>
        <fullName evidence="1">Uncharacterized protein</fullName>
    </submittedName>
</protein>
<dbReference type="EMBL" id="LT840184">
    <property type="protein sequence ID" value="SMF88338.1"/>
    <property type="molecule type" value="Genomic_DNA"/>
</dbReference>